<evidence type="ECO:0000259" key="4">
    <source>
        <dbReference type="Pfam" id="PF12802"/>
    </source>
</evidence>
<dbReference type="EMBL" id="JBHSAY010000006">
    <property type="protein sequence ID" value="MFC4131326.1"/>
    <property type="molecule type" value="Genomic_DNA"/>
</dbReference>
<evidence type="ECO:0000313" key="6">
    <source>
        <dbReference type="Proteomes" id="UP001595816"/>
    </source>
</evidence>
<dbReference type="InterPro" id="IPR036390">
    <property type="entry name" value="WH_DNA-bd_sf"/>
</dbReference>
<dbReference type="PANTHER" id="PTHR38465">
    <property type="entry name" value="HTH-TYPE TRANSCRIPTIONAL REGULATOR MJ1563-RELATED"/>
    <property type="match status" value="1"/>
</dbReference>
<dbReference type="Pfam" id="PF12802">
    <property type="entry name" value="MarR_2"/>
    <property type="match status" value="1"/>
</dbReference>
<protein>
    <submittedName>
        <fullName evidence="5">GbsR/MarR family transcriptional regulator</fullName>
    </submittedName>
</protein>
<name>A0ABV8LK44_9ACTN</name>
<dbReference type="InterPro" id="IPR052362">
    <property type="entry name" value="HTH-GbsR_regulator"/>
</dbReference>
<reference evidence="6" key="1">
    <citation type="journal article" date="2019" name="Int. J. Syst. Evol. Microbiol.">
        <title>The Global Catalogue of Microorganisms (GCM) 10K type strain sequencing project: providing services to taxonomists for standard genome sequencing and annotation.</title>
        <authorList>
            <consortium name="The Broad Institute Genomics Platform"/>
            <consortium name="The Broad Institute Genome Sequencing Center for Infectious Disease"/>
            <person name="Wu L."/>
            <person name="Ma J."/>
        </authorList>
    </citation>
    <scope>NUCLEOTIDE SEQUENCE [LARGE SCALE GENOMIC DNA]</scope>
    <source>
        <strain evidence="6">CGMCC 4.7289</strain>
    </source>
</reference>
<keyword evidence="2" id="KW-0238">DNA-binding</keyword>
<dbReference type="InterPro" id="IPR000835">
    <property type="entry name" value="HTH_MarR-typ"/>
</dbReference>
<dbReference type="Proteomes" id="UP001595816">
    <property type="component" value="Unassembled WGS sequence"/>
</dbReference>
<comment type="caution">
    <text evidence="5">The sequence shown here is derived from an EMBL/GenBank/DDBJ whole genome shotgun (WGS) entry which is preliminary data.</text>
</comment>
<dbReference type="Gene3D" id="1.10.287.160">
    <property type="entry name" value="HR1 repeat"/>
    <property type="match status" value="1"/>
</dbReference>
<dbReference type="InterPro" id="IPR011991">
    <property type="entry name" value="ArsR-like_HTH"/>
</dbReference>
<keyword evidence="3" id="KW-0804">Transcription</keyword>
<evidence type="ECO:0000256" key="3">
    <source>
        <dbReference type="ARBA" id="ARBA00023163"/>
    </source>
</evidence>
<dbReference type="Gene3D" id="1.10.10.10">
    <property type="entry name" value="Winged helix-like DNA-binding domain superfamily/Winged helix DNA-binding domain"/>
    <property type="match status" value="1"/>
</dbReference>
<feature type="domain" description="HTH marR-type" evidence="4">
    <location>
        <begin position="32"/>
        <end position="92"/>
    </location>
</feature>
<dbReference type="InterPro" id="IPR036388">
    <property type="entry name" value="WH-like_DNA-bd_sf"/>
</dbReference>
<organism evidence="5 6">
    <name type="scientific">Hamadaea flava</name>
    <dbReference type="NCBI Taxonomy" id="1742688"/>
    <lineage>
        <taxon>Bacteria</taxon>
        <taxon>Bacillati</taxon>
        <taxon>Actinomycetota</taxon>
        <taxon>Actinomycetes</taxon>
        <taxon>Micromonosporales</taxon>
        <taxon>Micromonosporaceae</taxon>
        <taxon>Hamadaea</taxon>
    </lineage>
</organism>
<gene>
    <name evidence="5" type="ORF">ACFOZ4_12000</name>
</gene>
<keyword evidence="1" id="KW-0805">Transcription regulation</keyword>
<evidence type="ECO:0000313" key="5">
    <source>
        <dbReference type="EMBL" id="MFC4131326.1"/>
    </source>
</evidence>
<evidence type="ECO:0000256" key="1">
    <source>
        <dbReference type="ARBA" id="ARBA00023015"/>
    </source>
</evidence>
<dbReference type="CDD" id="cd00090">
    <property type="entry name" value="HTH_ARSR"/>
    <property type="match status" value="1"/>
</dbReference>
<dbReference type="RefSeq" id="WP_275978821.1">
    <property type="nucleotide sequence ID" value="NZ_JBHSAY010000006.1"/>
</dbReference>
<sequence length="165" mass="17516">MAQKPTTNGPPGRDEDGVRRFVEHTALTFANYGMPRMAARVLMLLMAAEESTLTAAEIADGLAISPAAVSGSVRYLQQLGLVVKEPVPGSRRDVYRLPDDAWYQGAMVKGGIFATVGKLAAEGVAAAGGRGTVAGGRIAEMADFYAFIQDEMAGLLERWEARRAG</sequence>
<accession>A0ABV8LK44</accession>
<evidence type="ECO:0000256" key="2">
    <source>
        <dbReference type="ARBA" id="ARBA00023125"/>
    </source>
</evidence>
<dbReference type="PANTHER" id="PTHR38465:SF2">
    <property type="entry name" value="HTH-TYPE TRANSCRIPTIONAL REGULATOR MMPR5"/>
    <property type="match status" value="1"/>
</dbReference>
<dbReference type="SUPFAM" id="SSF46785">
    <property type="entry name" value="Winged helix' DNA-binding domain"/>
    <property type="match status" value="1"/>
</dbReference>
<proteinExistence type="predicted"/>
<keyword evidence="6" id="KW-1185">Reference proteome</keyword>